<accession>A0A6J7CS87</accession>
<gene>
    <name evidence="2" type="ORF">UFOPK3444_00069</name>
</gene>
<feature type="transmembrane region" description="Helical" evidence="1">
    <location>
        <begin position="316"/>
        <end position="334"/>
    </location>
</feature>
<proteinExistence type="predicted"/>
<reference evidence="2" key="1">
    <citation type="submission" date="2020-05" db="EMBL/GenBank/DDBJ databases">
        <authorList>
            <person name="Chiriac C."/>
            <person name="Salcher M."/>
            <person name="Ghai R."/>
            <person name="Kavagutti S V."/>
        </authorList>
    </citation>
    <scope>NUCLEOTIDE SEQUENCE</scope>
</reference>
<feature type="transmembrane region" description="Helical" evidence="1">
    <location>
        <begin position="225"/>
        <end position="244"/>
    </location>
</feature>
<dbReference type="EMBL" id="CAFBLU010000001">
    <property type="protein sequence ID" value="CAB4859009.1"/>
    <property type="molecule type" value="Genomic_DNA"/>
</dbReference>
<evidence type="ECO:0000313" key="2">
    <source>
        <dbReference type="EMBL" id="CAB4859009.1"/>
    </source>
</evidence>
<dbReference type="AlphaFoldDB" id="A0A6J7CS87"/>
<name>A0A6J7CS87_9ZZZZ</name>
<keyword evidence="1" id="KW-0472">Membrane</keyword>
<feature type="transmembrane region" description="Helical" evidence="1">
    <location>
        <begin position="12"/>
        <end position="30"/>
    </location>
</feature>
<feature type="transmembrane region" description="Helical" evidence="1">
    <location>
        <begin position="286"/>
        <end position="304"/>
    </location>
</feature>
<protein>
    <submittedName>
        <fullName evidence="2">Unannotated protein</fullName>
    </submittedName>
</protein>
<evidence type="ECO:0000256" key="1">
    <source>
        <dbReference type="SAM" id="Phobius"/>
    </source>
</evidence>
<feature type="transmembrane region" description="Helical" evidence="1">
    <location>
        <begin position="98"/>
        <end position="117"/>
    </location>
</feature>
<keyword evidence="1" id="KW-1133">Transmembrane helix</keyword>
<feature type="transmembrane region" description="Helical" evidence="1">
    <location>
        <begin position="200"/>
        <end position="219"/>
    </location>
</feature>
<organism evidence="2">
    <name type="scientific">freshwater metagenome</name>
    <dbReference type="NCBI Taxonomy" id="449393"/>
    <lineage>
        <taxon>unclassified sequences</taxon>
        <taxon>metagenomes</taxon>
        <taxon>ecological metagenomes</taxon>
    </lineage>
</organism>
<sequence length="526" mass="56892">MRSLKASKGEILLGAAFAFVSVAVMAALLSRGRILTGAESQVGADQLQYLSWVVSSGEHLSIRSLWSIPAQQSSAFFHPGFLISGLLNRAGVDVVLSYQLWKLLAIPLVVAAFAAYVRELLPKGGARTAALALALFGLSPAGAIWSWNRLVGGFRGQLEFAAGEVFAPSWMWGYMMTGIAVALMVIGLLLAQRATRPDSAAVTGILLCGTAFLCSWLQPWQGAELVGAVLICDLAMADVGLGRMALLRRRLPFLLAALAPLIYYRWLSGTEDVWAIAAEANNRVPLWSLGVWALTLLPWLPAIRAYGRRPSDWQSLALRVVPLLMVGEFAFVGLSHAGTFPFHAVQGISLFLGILAVEGMLLLKDAEWWRARLPLGVGLCLIMCVPGTVHRLNLMRLEIHRSAQPYFLEPGEDAALKAIASKPGSGGVLAPIKAALSVPAHTGRPVWVGELSWTPDFRARVAAAEKLFRGQMSLSSARRLIDSSGARFLYSDCGHQSDLTHVLGSRLLQRANYGCARVYELKGWKS</sequence>
<keyword evidence="1" id="KW-0812">Transmembrane</keyword>
<feature type="transmembrane region" description="Helical" evidence="1">
    <location>
        <begin position="375"/>
        <end position="392"/>
    </location>
</feature>
<feature type="transmembrane region" description="Helical" evidence="1">
    <location>
        <begin position="251"/>
        <end position="266"/>
    </location>
</feature>
<feature type="transmembrane region" description="Helical" evidence="1">
    <location>
        <begin position="170"/>
        <end position="191"/>
    </location>
</feature>
<feature type="transmembrane region" description="Helical" evidence="1">
    <location>
        <begin position="129"/>
        <end position="150"/>
    </location>
</feature>
<feature type="transmembrane region" description="Helical" evidence="1">
    <location>
        <begin position="340"/>
        <end position="363"/>
    </location>
</feature>